<accession>A0A1C6RFI2</accession>
<dbReference type="RefSeq" id="WP_141713987.1">
    <property type="nucleotide sequence ID" value="NZ_FMHU01000001.1"/>
</dbReference>
<organism evidence="1 2">
    <name type="scientific">Micromonospora inyonensis</name>
    <dbReference type="NCBI Taxonomy" id="47866"/>
    <lineage>
        <taxon>Bacteria</taxon>
        <taxon>Bacillati</taxon>
        <taxon>Actinomycetota</taxon>
        <taxon>Actinomycetes</taxon>
        <taxon>Micromonosporales</taxon>
        <taxon>Micromonosporaceae</taxon>
        <taxon>Micromonospora</taxon>
    </lineage>
</organism>
<evidence type="ECO:0000313" key="2">
    <source>
        <dbReference type="Proteomes" id="UP000198906"/>
    </source>
</evidence>
<evidence type="ECO:0000313" key="1">
    <source>
        <dbReference type="EMBL" id="SCL15918.1"/>
    </source>
</evidence>
<reference evidence="2" key="1">
    <citation type="submission" date="2016-06" db="EMBL/GenBank/DDBJ databases">
        <authorList>
            <person name="Varghese N."/>
        </authorList>
    </citation>
    <scope>NUCLEOTIDE SEQUENCE [LARGE SCALE GENOMIC DNA]</scope>
    <source>
        <strain evidence="2">DSM 46123</strain>
    </source>
</reference>
<dbReference type="Proteomes" id="UP000198906">
    <property type="component" value="Unassembled WGS sequence"/>
</dbReference>
<dbReference type="AlphaFoldDB" id="A0A1C6RFI2"/>
<proteinExistence type="predicted"/>
<name>A0A1C6RFI2_9ACTN</name>
<keyword evidence="2" id="KW-1185">Reference proteome</keyword>
<gene>
    <name evidence="1" type="ORF">GA0074694_1416</name>
</gene>
<sequence>MDGSGRRRSDDGRRVVGMLRRASLCVDGAGVVAVLMGRQDVATCAGVLSVVLRSVAEWREGAARR</sequence>
<protein>
    <submittedName>
        <fullName evidence="1">Uncharacterized protein</fullName>
    </submittedName>
</protein>
<dbReference type="EMBL" id="FMHU01000001">
    <property type="protein sequence ID" value="SCL15918.1"/>
    <property type="molecule type" value="Genomic_DNA"/>
</dbReference>